<proteinExistence type="predicted"/>
<evidence type="ECO:0000313" key="3">
    <source>
        <dbReference type="EMBL" id="KAJ6260144.1"/>
    </source>
</evidence>
<reference evidence="3" key="1">
    <citation type="submission" date="2023-01" db="EMBL/GenBank/DDBJ databases">
        <title>The chitinases involved in constricting ring structure development in the nematode-trapping fungus Drechslerella dactyloides.</title>
        <authorList>
            <person name="Wang R."/>
            <person name="Zhang L."/>
            <person name="Tang P."/>
            <person name="Li S."/>
            <person name="Liang L."/>
        </authorList>
    </citation>
    <scope>NUCLEOTIDE SEQUENCE</scope>
    <source>
        <strain evidence="3">YMF1.00031</strain>
    </source>
</reference>
<evidence type="ECO:0000259" key="2">
    <source>
        <dbReference type="PROSITE" id="PS50181"/>
    </source>
</evidence>
<name>A0AAD6IWU4_DREDA</name>
<evidence type="ECO:0000256" key="1">
    <source>
        <dbReference type="SAM" id="MobiDB-lite"/>
    </source>
</evidence>
<dbReference type="AlphaFoldDB" id="A0AAD6IWU4"/>
<keyword evidence="4" id="KW-1185">Reference proteome</keyword>
<feature type="domain" description="F-box" evidence="2">
    <location>
        <begin position="1"/>
        <end position="46"/>
    </location>
</feature>
<dbReference type="InterPro" id="IPR001810">
    <property type="entry name" value="F-box_dom"/>
</dbReference>
<feature type="region of interest" description="Disordered" evidence="1">
    <location>
        <begin position="436"/>
        <end position="455"/>
    </location>
</feature>
<dbReference type="Proteomes" id="UP001221413">
    <property type="component" value="Unassembled WGS sequence"/>
</dbReference>
<evidence type="ECO:0000313" key="4">
    <source>
        <dbReference type="Proteomes" id="UP001221413"/>
    </source>
</evidence>
<dbReference type="EMBL" id="JAQGDS010000005">
    <property type="protein sequence ID" value="KAJ6260144.1"/>
    <property type="molecule type" value="Genomic_DNA"/>
</dbReference>
<dbReference type="InterPro" id="IPR036047">
    <property type="entry name" value="F-box-like_dom_sf"/>
</dbReference>
<dbReference type="SUPFAM" id="SSF81383">
    <property type="entry name" value="F-box domain"/>
    <property type="match status" value="1"/>
</dbReference>
<comment type="caution">
    <text evidence="3">The sequence shown here is derived from an EMBL/GenBank/DDBJ whole genome shotgun (WGS) entry which is preliminary data.</text>
</comment>
<feature type="region of interest" description="Disordered" evidence="1">
    <location>
        <begin position="476"/>
        <end position="547"/>
    </location>
</feature>
<protein>
    <recommendedName>
        <fullName evidence="2">F-box domain-containing protein</fullName>
    </recommendedName>
</protein>
<accession>A0AAD6IWU4</accession>
<organism evidence="3 4">
    <name type="scientific">Drechslerella dactyloides</name>
    <name type="common">Nematode-trapping fungus</name>
    <name type="synonym">Arthrobotrys dactyloides</name>
    <dbReference type="NCBI Taxonomy" id="74499"/>
    <lineage>
        <taxon>Eukaryota</taxon>
        <taxon>Fungi</taxon>
        <taxon>Dikarya</taxon>
        <taxon>Ascomycota</taxon>
        <taxon>Pezizomycotina</taxon>
        <taxon>Orbiliomycetes</taxon>
        <taxon>Orbiliales</taxon>
        <taxon>Orbiliaceae</taxon>
        <taxon>Drechslerella</taxon>
    </lineage>
</organism>
<feature type="compositionally biased region" description="Basic residues" evidence="1">
    <location>
        <begin position="502"/>
        <end position="529"/>
    </location>
</feature>
<gene>
    <name evidence="3" type="ORF">Dda_4367</name>
</gene>
<dbReference type="Pfam" id="PF00646">
    <property type="entry name" value="F-box"/>
    <property type="match status" value="1"/>
</dbReference>
<sequence length="547" mass="62124">MNIMLPLPAELLIEIFSYLNNTDVKNLSLCSKSHRVQVLPFLFESFKLASPQSLKAFQDGGKLSWLRFNVRHIRLSGLHDAPIGRTLDRTHTYPAVLHRFPNATDLTVPCNIHSQIQYNVLHYLFKRIAKTPIYRSLKCLTLTCSDERRFPNNDFKLSDHYQTRFGMIPRGPMDLPLALGIPSPPVLEELSITTDGCFHFHKPENSTDVSFLGFYLLQPSLANTLKRLEIRAHGLKMLQPRDTTGKCNCHTGLGQGPSPSCAGMPHIYTSVSKLKVHIDCFCGSTSFVALAATFPNVEDLEVELLRGLAPPPTLHECRELVIAKKLKRIRIPSPYIYTSGYEDGLRSLVIGWVKGGLTHLERAELARCEAGHRNKLWLCEVLREEGLCVLRWGQARRPNKADDCSKCRLWRPYTVSGDEGRNAKLLEYDQEGYTAYPLPDDEDNGRPESPAYSGSEWGGYSSFWSDGFDYNYEYPGDLSESSGAEDRRTRGELTWGRETSQKLRRRRKDGDKRKAKPSRKHALNLKGGRKASPYKTLEPPEDLYWHD</sequence>
<dbReference type="PROSITE" id="PS50181">
    <property type="entry name" value="FBOX"/>
    <property type="match status" value="1"/>
</dbReference>